<feature type="region of interest" description="Disordered" evidence="1">
    <location>
        <begin position="138"/>
        <end position="233"/>
    </location>
</feature>
<feature type="compositionally biased region" description="Polar residues" evidence="1">
    <location>
        <begin position="139"/>
        <end position="149"/>
    </location>
</feature>
<protein>
    <submittedName>
        <fullName evidence="2">Uncharacterized protein</fullName>
    </submittedName>
</protein>
<organism evidence="2 3">
    <name type="scientific">Aspergillus calidoustus</name>
    <dbReference type="NCBI Taxonomy" id="454130"/>
    <lineage>
        <taxon>Eukaryota</taxon>
        <taxon>Fungi</taxon>
        <taxon>Dikarya</taxon>
        <taxon>Ascomycota</taxon>
        <taxon>Pezizomycotina</taxon>
        <taxon>Eurotiomycetes</taxon>
        <taxon>Eurotiomycetidae</taxon>
        <taxon>Eurotiales</taxon>
        <taxon>Aspergillaceae</taxon>
        <taxon>Aspergillus</taxon>
        <taxon>Aspergillus subgen. Nidulantes</taxon>
    </lineage>
</organism>
<feature type="compositionally biased region" description="Polar residues" evidence="1">
    <location>
        <begin position="224"/>
        <end position="233"/>
    </location>
</feature>
<accession>A0A0U5G6M0</accession>
<evidence type="ECO:0000313" key="3">
    <source>
        <dbReference type="Proteomes" id="UP000054771"/>
    </source>
</evidence>
<dbReference type="Proteomes" id="UP000054771">
    <property type="component" value="Unassembled WGS sequence"/>
</dbReference>
<evidence type="ECO:0000256" key="1">
    <source>
        <dbReference type="SAM" id="MobiDB-lite"/>
    </source>
</evidence>
<dbReference type="AlphaFoldDB" id="A0A0U5G6M0"/>
<sequence>MYKKHSLDHSYKVHHLTSHLSLSFTSANSSISEVLYPACRSAAESKMATTQSQMASAKRGLSAGAAIVLPLTELNLAIHNNRVHPQELTHETIREWAETAKATHLYPVEQVADGLPCLLDGDKPIEENASEGFFEGIEGSTSLQSTTPASREPTWRVRPWAPNPDGSRNVVNKPLASEATRVEGSRTEQEDCGIQSEDHEASSDWVVLTTSPASGDTIILPNVTPKQKSGSDT</sequence>
<feature type="compositionally biased region" description="Basic and acidic residues" evidence="1">
    <location>
        <begin position="180"/>
        <end position="189"/>
    </location>
</feature>
<proteinExistence type="predicted"/>
<keyword evidence="3" id="KW-1185">Reference proteome</keyword>
<gene>
    <name evidence="2" type="ORF">ASPCAL10539</name>
</gene>
<evidence type="ECO:0000313" key="2">
    <source>
        <dbReference type="EMBL" id="CEL07382.1"/>
    </source>
</evidence>
<dbReference type="OrthoDB" id="10356749at2759"/>
<dbReference type="EMBL" id="CDMC01000009">
    <property type="protein sequence ID" value="CEL07382.1"/>
    <property type="molecule type" value="Genomic_DNA"/>
</dbReference>
<reference evidence="3" key="1">
    <citation type="journal article" date="2016" name="Genome Announc.">
        <title>Draft genome sequences of fungus Aspergillus calidoustus.</title>
        <authorList>
            <person name="Horn F."/>
            <person name="Linde J."/>
            <person name="Mattern D.J."/>
            <person name="Walther G."/>
            <person name="Guthke R."/>
            <person name="Scherlach K."/>
            <person name="Martin K."/>
            <person name="Brakhage A.A."/>
            <person name="Petzke L."/>
            <person name="Valiante V."/>
        </authorList>
    </citation>
    <scope>NUCLEOTIDE SEQUENCE [LARGE SCALE GENOMIC DNA]</scope>
    <source>
        <strain evidence="3">SF006504</strain>
    </source>
</reference>
<name>A0A0U5G6M0_ASPCI</name>